<dbReference type="PIRSF" id="PIRSF006421">
    <property type="entry name" value="UCP006421"/>
    <property type="match status" value="1"/>
</dbReference>
<organism evidence="1 2">
    <name type="scientific">Candidatus Electrothrix aarhusensis</name>
    <dbReference type="NCBI Taxonomy" id="1859131"/>
    <lineage>
        <taxon>Bacteria</taxon>
        <taxon>Pseudomonadati</taxon>
        <taxon>Thermodesulfobacteriota</taxon>
        <taxon>Desulfobulbia</taxon>
        <taxon>Desulfobulbales</taxon>
        <taxon>Desulfobulbaceae</taxon>
        <taxon>Candidatus Electrothrix</taxon>
    </lineage>
</organism>
<gene>
    <name evidence="1" type="ORF">H206_00220</name>
</gene>
<evidence type="ECO:0000313" key="2">
    <source>
        <dbReference type="Proteomes" id="UP000287853"/>
    </source>
</evidence>
<dbReference type="Gene3D" id="3.10.520.10">
    <property type="entry name" value="ApbE-like domains"/>
    <property type="match status" value="1"/>
</dbReference>
<sequence length="251" mass="25999">MAAAKNKSPLSYQERTYRAIENSGLVSSIVKIAETDLHILASQPVEDQVLLAVSEVRGVIEGYIRAYPIFLQSLAPLPMDKRAPEFIKEMLSAGASTGVGPMAAVAGIVAEQVGKGLLAQGLAEVIVENGGDLFVARTQESTIAVYAGESPLSGKLGIRLLPEQMPCGVCCSSGMIGHSLSLGRADAVAVVASSTALADAAATRLGNEVGRNKKSIQHALEIAKEINGLTGVVIISGEHLGAWGDVELVGV</sequence>
<protein>
    <submittedName>
        <fullName evidence="1">Uncharacterized protein</fullName>
    </submittedName>
</protein>
<name>A0A3S3SNY9_9BACT</name>
<dbReference type="Proteomes" id="UP000287853">
    <property type="component" value="Unassembled WGS sequence"/>
</dbReference>
<accession>A0A3S3SNY9</accession>
<dbReference type="EMBL" id="MTKO01000046">
    <property type="protein sequence ID" value="RWX46909.1"/>
    <property type="molecule type" value="Genomic_DNA"/>
</dbReference>
<evidence type="ECO:0000313" key="1">
    <source>
        <dbReference type="EMBL" id="RWX46909.1"/>
    </source>
</evidence>
<dbReference type="AlphaFoldDB" id="A0A3S3SNY9"/>
<dbReference type="SUPFAM" id="SSF143631">
    <property type="entry name" value="ApbE-like"/>
    <property type="match status" value="1"/>
</dbReference>
<dbReference type="InterPro" id="IPR007183">
    <property type="entry name" value="UPF0280"/>
</dbReference>
<dbReference type="InterPro" id="IPR003374">
    <property type="entry name" value="ApbE-like_sf"/>
</dbReference>
<proteinExistence type="predicted"/>
<comment type="caution">
    <text evidence="1">The sequence shown here is derived from an EMBL/GenBank/DDBJ whole genome shotgun (WGS) entry which is preliminary data.</text>
</comment>
<keyword evidence="2" id="KW-1185">Reference proteome</keyword>
<reference evidence="1 2" key="1">
    <citation type="submission" date="2017-01" db="EMBL/GenBank/DDBJ databases">
        <title>The cable genome- insights into the physiology and evolution of filamentous bacteria capable of sulfide oxidation via long distance electron transfer.</title>
        <authorList>
            <person name="Schreiber L."/>
            <person name="Bjerg J.T."/>
            <person name="Boggild A."/>
            <person name="Van De Vossenberg J."/>
            <person name="Meysman F."/>
            <person name="Nielsen L.P."/>
            <person name="Schramm A."/>
            <person name="Kjeldsen K.U."/>
        </authorList>
    </citation>
    <scope>NUCLEOTIDE SEQUENCE [LARGE SCALE GENOMIC DNA]</scope>
    <source>
        <strain evidence="1">MCF</strain>
    </source>
</reference>